<dbReference type="AlphaFoldDB" id="A0A9I9E6J8"/>
<sequence length="162" mass="18946">MVIGKYATCDEKELHNGLEGEIYHELESDKESFPAFAFSAQCPFSRRSNTRIPDPSSVHQRSHFLLIQKFEERDFDFESDGNEVKEPNDERLPKKTKNKKAICNGRIGSKEKVFVLLGLPNLSSYFILIDMLTWMWTRLLFEIWTTETQPCSGYERTFQDRP</sequence>
<dbReference type="Gramene" id="MELO3C029483.2.1">
    <property type="protein sequence ID" value="MELO3C029483.2.1"/>
    <property type="gene ID" value="MELO3C029483.2"/>
</dbReference>
<organism evidence="3">
    <name type="scientific">Cucumis melo</name>
    <name type="common">Muskmelon</name>
    <dbReference type="NCBI Taxonomy" id="3656"/>
    <lineage>
        <taxon>Eukaryota</taxon>
        <taxon>Viridiplantae</taxon>
        <taxon>Streptophyta</taxon>
        <taxon>Embryophyta</taxon>
        <taxon>Tracheophyta</taxon>
        <taxon>Spermatophyta</taxon>
        <taxon>Magnoliopsida</taxon>
        <taxon>eudicotyledons</taxon>
        <taxon>Gunneridae</taxon>
        <taxon>Pentapetalae</taxon>
        <taxon>rosids</taxon>
        <taxon>fabids</taxon>
        <taxon>Cucurbitales</taxon>
        <taxon>Cucurbitaceae</taxon>
        <taxon>Benincaseae</taxon>
        <taxon>Cucumis</taxon>
    </lineage>
</organism>
<name>A0A9I9E6J8_CUCME</name>
<keyword evidence="2" id="KW-0472">Membrane</keyword>
<proteinExistence type="predicted"/>
<protein>
    <submittedName>
        <fullName evidence="3">Uncharacterized protein</fullName>
    </submittedName>
</protein>
<reference evidence="3" key="1">
    <citation type="submission" date="2023-03" db="UniProtKB">
        <authorList>
            <consortium name="EnsemblPlants"/>
        </authorList>
    </citation>
    <scope>IDENTIFICATION</scope>
</reference>
<keyword evidence="2" id="KW-1133">Transmembrane helix</keyword>
<feature type="transmembrane region" description="Helical" evidence="2">
    <location>
        <begin position="113"/>
        <end position="136"/>
    </location>
</feature>
<dbReference type="EnsemblPlants" id="MELO3C029483.2.1">
    <property type="protein sequence ID" value="MELO3C029483.2.1"/>
    <property type="gene ID" value="MELO3C029483.2"/>
</dbReference>
<evidence type="ECO:0000256" key="2">
    <source>
        <dbReference type="SAM" id="Phobius"/>
    </source>
</evidence>
<accession>A0A9I9E6J8</accession>
<feature type="region of interest" description="Disordered" evidence="1">
    <location>
        <begin position="78"/>
        <end position="97"/>
    </location>
</feature>
<keyword evidence="2" id="KW-0812">Transmembrane</keyword>
<evidence type="ECO:0000256" key="1">
    <source>
        <dbReference type="SAM" id="MobiDB-lite"/>
    </source>
</evidence>
<evidence type="ECO:0000313" key="3">
    <source>
        <dbReference type="EnsemblPlants" id="MELO3C029483.2.1"/>
    </source>
</evidence>
<feature type="compositionally biased region" description="Basic and acidic residues" evidence="1">
    <location>
        <begin position="82"/>
        <end position="93"/>
    </location>
</feature>